<protein>
    <submittedName>
        <fullName evidence="6">SAM-dependent methyltransferase</fullName>
    </submittedName>
</protein>
<dbReference type="InterPro" id="IPR036390">
    <property type="entry name" value="WH_DNA-bd_sf"/>
</dbReference>
<dbReference type="Proteomes" id="UP000319335">
    <property type="component" value="Unassembled WGS sequence"/>
</dbReference>
<evidence type="ECO:0000256" key="2">
    <source>
        <dbReference type="ARBA" id="ARBA00022679"/>
    </source>
</evidence>
<sequence length="341" mass="38113">MNSAKELMKRPEVCSDELIKFIDDSMNGFRKYKILTTAVKLQLFEYTKDPVSSEELAAKMGCNPEMVPLLCDVLCECGLLVLNGEKYSNTGLTNTYLVSDSPFSQLNYLRDMERSIAMWEKLDEIITNGPVIVDKQSFFGDGIIHSMAENAKCGMLQEVVETVTEDIDFDSSRKMIDLGGGHGLYSIALTGQNENLKAFVFDLPQVTEHTKKYAEKYGTDQVDVIPGNFFTDDIGSEYDIVFSSLNPGGKVPDLIPKIVSALKTGGVFVNRQVPGEDANAMEALNWNMWTFDDTKKSSALYSFENSVSLEEYIDILKTNGFDVFKELDLTDGSRIIFSRKV</sequence>
<keyword evidence="3" id="KW-0949">S-adenosyl-L-methionine</keyword>
<reference evidence="6 7" key="1">
    <citation type="submission" date="2019-06" db="EMBL/GenBank/DDBJ databases">
        <title>Draft genome sequence of Methanolobus vulcani B1d.</title>
        <authorList>
            <person name="Creighbaum A.J."/>
            <person name="Ticak T."/>
            <person name="Hariraju D."/>
            <person name="Arivett B.A."/>
            <person name="Ferguson D.J.Jr."/>
        </authorList>
    </citation>
    <scope>NUCLEOTIDE SEQUENCE [LARGE SCALE GENOMIC DNA]</scope>
    <source>
        <strain evidence="6 7">B1d</strain>
    </source>
</reference>
<evidence type="ECO:0000313" key="6">
    <source>
        <dbReference type="EMBL" id="TQD24389.1"/>
    </source>
</evidence>
<keyword evidence="2 6" id="KW-0808">Transferase</keyword>
<dbReference type="PANTHER" id="PTHR11746">
    <property type="entry name" value="O-METHYLTRANSFERASE"/>
    <property type="match status" value="1"/>
</dbReference>
<evidence type="ECO:0000256" key="3">
    <source>
        <dbReference type="ARBA" id="ARBA00022691"/>
    </source>
</evidence>
<evidence type="ECO:0000259" key="5">
    <source>
        <dbReference type="Pfam" id="PF08100"/>
    </source>
</evidence>
<dbReference type="Pfam" id="PF08100">
    <property type="entry name" value="Dimerisation"/>
    <property type="match status" value="1"/>
</dbReference>
<dbReference type="CDD" id="cd02440">
    <property type="entry name" value="AdoMet_MTases"/>
    <property type="match status" value="1"/>
</dbReference>
<organism evidence="6 7">
    <name type="scientific">Methanolobus vulcani</name>
    <dbReference type="NCBI Taxonomy" id="38026"/>
    <lineage>
        <taxon>Archaea</taxon>
        <taxon>Methanobacteriati</taxon>
        <taxon>Methanobacteriota</taxon>
        <taxon>Stenosarchaea group</taxon>
        <taxon>Methanomicrobia</taxon>
        <taxon>Methanosarcinales</taxon>
        <taxon>Methanosarcinaceae</taxon>
        <taxon>Methanolobus</taxon>
    </lineage>
</organism>
<dbReference type="SUPFAM" id="SSF46785">
    <property type="entry name" value="Winged helix' DNA-binding domain"/>
    <property type="match status" value="1"/>
</dbReference>
<dbReference type="InterPro" id="IPR016461">
    <property type="entry name" value="COMT-like"/>
</dbReference>
<dbReference type="Pfam" id="PF00891">
    <property type="entry name" value="Methyltransf_2"/>
    <property type="match status" value="1"/>
</dbReference>
<accession>A0A7Z8KM81</accession>
<keyword evidence="1 6" id="KW-0489">Methyltransferase</keyword>
<dbReference type="InterPro" id="IPR036388">
    <property type="entry name" value="WH-like_DNA-bd_sf"/>
</dbReference>
<dbReference type="Gene3D" id="3.40.50.150">
    <property type="entry name" value="Vaccinia Virus protein VP39"/>
    <property type="match status" value="1"/>
</dbReference>
<dbReference type="GO" id="GO:0032259">
    <property type="term" value="P:methylation"/>
    <property type="evidence" value="ECO:0007669"/>
    <property type="project" value="UniProtKB-KW"/>
</dbReference>
<keyword evidence="7" id="KW-1185">Reference proteome</keyword>
<dbReference type="SUPFAM" id="SSF53335">
    <property type="entry name" value="S-adenosyl-L-methionine-dependent methyltransferases"/>
    <property type="match status" value="1"/>
</dbReference>
<dbReference type="InterPro" id="IPR012967">
    <property type="entry name" value="COMT_dimerisation"/>
</dbReference>
<dbReference type="EMBL" id="VIAQ01000017">
    <property type="protein sequence ID" value="TQD24389.1"/>
    <property type="molecule type" value="Genomic_DNA"/>
</dbReference>
<gene>
    <name evidence="6" type="ORF">FKV42_10650</name>
</gene>
<evidence type="ECO:0000259" key="4">
    <source>
        <dbReference type="Pfam" id="PF00891"/>
    </source>
</evidence>
<dbReference type="InterPro" id="IPR001077">
    <property type="entry name" value="COMT_C"/>
</dbReference>
<comment type="caution">
    <text evidence="6">The sequence shown here is derived from an EMBL/GenBank/DDBJ whole genome shotgun (WGS) entry which is preliminary data.</text>
</comment>
<feature type="domain" description="O-methyltransferase dimerisation" evidence="5">
    <location>
        <begin position="25"/>
        <end position="99"/>
    </location>
</feature>
<evidence type="ECO:0000313" key="7">
    <source>
        <dbReference type="Proteomes" id="UP000319335"/>
    </source>
</evidence>
<evidence type="ECO:0000256" key="1">
    <source>
        <dbReference type="ARBA" id="ARBA00022603"/>
    </source>
</evidence>
<feature type="domain" description="O-methyltransferase C-terminal" evidence="4">
    <location>
        <begin position="159"/>
        <end position="264"/>
    </location>
</feature>
<dbReference type="GO" id="GO:0008171">
    <property type="term" value="F:O-methyltransferase activity"/>
    <property type="evidence" value="ECO:0007669"/>
    <property type="project" value="InterPro"/>
</dbReference>
<name>A0A7Z8KM81_9EURY</name>
<dbReference type="InterPro" id="IPR029063">
    <property type="entry name" value="SAM-dependent_MTases_sf"/>
</dbReference>
<dbReference type="AlphaFoldDB" id="A0A7Z8KM81"/>
<dbReference type="PROSITE" id="PS51683">
    <property type="entry name" value="SAM_OMT_II"/>
    <property type="match status" value="1"/>
</dbReference>
<dbReference type="Gene3D" id="1.10.10.10">
    <property type="entry name" value="Winged helix-like DNA-binding domain superfamily/Winged helix DNA-binding domain"/>
    <property type="match status" value="1"/>
</dbReference>
<dbReference type="GO" id="GO:0046983">
    <property type="term" value="F:protein dimerization activity"/>
    <property type="evidence" value="ECO:0007669"/>
    <property type="project" value="InterPro"/>
</dbReference>
<proteinExistence type="predicted"/>
<dbReference type="RefSeq" id="WP_154810245.1">
    <property type="nucleotide sequence ID" value="NZ_VIAQ01000017.1"/>
</dbReference>
<dbReference type="OrthoDB" id="146767at2157"/>